<dbReference type="AlphaFoldDB" id="A0A1L3ZVP8"/>
<sequence length="92" mass="10661">MSTQIPNIQDDGMDVTTRGRSVRRARASIIDRSNRLKSLSIAGVNRQMCTHFGRFYSVVDAVEKRPVQQAFQLYNSHRDSWLRYIAMSITRK</sequence>
<dbReference type="Proteomes" id="UP000182063">
    <property type="component" value="Chromosome"/>
</dbReference>
<reference evidence="2" key="1">
    <citation type="submission" date="2016-11" db="EMBL/GenBank/DDBJ databases">
        <title>Complete Genome Sequence of alachlor-degrading Sphingomonas sp. strain JJ-A5.</title>
        <authorList>
            <person name="Lee H."/>
            <person name="Ka J.-O."/>
        </authorList>
    </citation>
    <scope>NUCLEOTIDE SEQUENCE [LARGE SCALE GENOMIC DNA]</scope>
    <source>
        <strain evidence="2">JJ-A5</strain>
    </source>
</reference>
<accession>A0A1L3ZVP8</accession>
<dbReference type="KEGG" id="sphj:BSL82_10540"/>
<name>A0A1L3ZVP8_9SPHN</name>
<protein>
    <submittedName>
        <fullName evidence="1">Uncharacterized protein</fullName>
    </submittedName>
</protein>
<proteinExistence type="predicted"/>
<dbReference type="STRING" id="1921510.BSL82_10540"/>
<organism evidence="1 2">
    <name type="scientific">Tardibacter chloracetimidivorans</name>
    <dbReference type="NCBI Taxonomy" id="1921510"/>
    <lineage>
        <taxon>Bacteria</taxon>
        <taxon>Pseudomonadati</taxon>
        <taxon>Pseudomonadota</taxon>
        <taxon>Alphaproteobacteria</taxon>
        <taxon>Sphingomonadales</taxon>
        <taxon>Sphingomonadaceae</taxon>
        <taxon>Tardibacter</taxon>
    </lineage>
</organism>
<evidence type="ECO:0000313" key="2">
    <source>
        <dbReference type="Proteomes" id="UP000182063"/>
    </source>
</evidence>
<keyword evidence="2" id="KW-1185">Reference proteome</keyword>
<gene>
    <name evidence="1" type="ORF">BSL82_10540</name>
</gene>
<evidence type="ECO:0000313" key="1">
    <source>
        <dbReference type="EMBL" id="API59703.1"/>
    </source>
</evidence>
<dbReference type="EMBL" id="CP018221">
    <property type="protein sequence ID" value="API59703.1"/>
    <property type="molecule type" value="Genomic_DNA"/>
</dbReference>